<accession>A0ABU4HWV5</accession>
<dbReference type="RefSeq" id="WP_318599793.1">
    <property type="nucleotide sequence ID" value="NZ_JAWSTH010000083.1"/>
</dbReference>
<comment type="caution">
    <text evidence="1">The sequence shown here is derived from an EMBL/GenBank/DDBJ whole genome shotgun (WGS) entry which is preliminary data.</text>
</comment>
<reference evidence="2" key="1">
    <citation type="submission" date="2023-07" db="EMBL/GenBank/DDBJ databases">
        <title>Conexibacter stalactiti sp. nov., isolated from stalactites in a lava cave and emended description of the genus Conexibacter.</title>
        <authorList>
            <person name="Lee S.D."/>
        </authorList>
    </citation>
    <scope>NUCLEOTIDE SEQUENCE [LARGE SCALE GENOMIC DNA]</scope>
    <source>
        <strain evidence="2">KCTC 39840</strain>
    </source>
</reference>
<dbReference type="Proteomes" id="UP001284601">
    <property type="component" value="Unassembled WGS sequence"/>
</dbReference>
<evidence type="ECO:0000313" key="2">
    <source>
        <dbReference type="Proteomes" id="UP001284601"/>
    </source>
</evidence>
<evidence type="ECO:0008006" key="3">
    <source>
        <dbReference type="Google" id="ProtNLM"/>
    </source>
</evidence>
<reference evidence="1 2" key="2">
    <citation type="submission" date="2023-10" db="EMBL/GenBank/DDBJ databases">
        <authorList>
            <person name="Han X.F."/>
        </authorList>
    </citation>
    <scope>NUCLEOTIDE SEQUENCE [LARGE SCALE GENOMIC DNA]</scope>
    <source>
        <strain evidence="1 2">KCTC 39840</strain>
    </source>
</reference>
<sequence length="104" mass="11242">MSRLHLQRAAYHLSLPGPLPARHPADPAGALAELRALTAGEPLASLRGVDLRLDLTDDEAALIAGGDVAELYRRGVHPNVVRNFAGMFGIDYVARYREAGLRDD</sequence>
<gene>
    <name evidence="1" type="ORF">R7226_23480</name>
</gene>
<dbReference type="Gene3D" id="1.10.700.10">
    <property type="entry name" value="Dioxygenase LigAB, LigA subunit"/>
    <property type="match status" value="1"/>
</dbReference>
<dbReference type="InterPro" id="IPR036622">
    <property type="entry name" value="LigA_sf"/>
</dbReference>
<evidence type="ECO:0000313" key="1">
    <source>
        <dbReference type="EMBL" id="MDW5597329.1"/>
    </source>
</evidence>
<name>A0ABU4HWV5_9ACTN</name>
<keyword evidence="2" id="KW-1185">Reference proteome</keyword>
<organism evidence="1 2">
    <name type="scientific">Conexibacter stalactiti</name>
    <dbReference type="NCBI Taxonomy" id="1940611"/>
    <lineage>
        <taxon>Bacteria</taxon>
        <taxon>Bacillati</taxon>
        <taxon>Actinomycetota</taxon>
        <taxon>Thermoleophilia</taxon>
        <taxon>Solirubrobacterales</taxon>
        <taxon>Conexibacteraceae</taxon>
        <taxon>Conexibacter</taxon>
    </lineage>
</organism>
<protein>
    <recommendedName>
        <fullName evidence="3">Extradiol ring-cleavage dioxygenase LigAB LigA subunit domain-containing protein</fullName>
    </recommendedName>
</protein>
<dbReference type="EMBL" id="JAWSTH010000083">
    <property type="protein sequence ID" value="MDW5597329.1"/>
    <property type="molecule type" value="Genomic_DNA"/>
</dbReference>
<proteinExistence type="predicted"/>